<comment type="caution">
    <text evidence="3">The sequence shown here is derived from an EMBL/GenBank/DDBJ whole genome shotgun (WGS) entry which is preliminary data.</text>
</comment>
<dbReference type="AlphaFoldDB" id="A0AAD9BE13"/>
<evidence type="ECO:0000256" key="1">
    <source>
        <dbReference type="SAM" id="MobiDB-lite"/>
    </source>
</evidence>
<reference evidence="3" key="1">
    <citation type="submission" date="2023-04" db="EMBL/GenBank/DDBJ databases">
        <title>Chromosome-level genome of Chaenocephalus aceratus.</title>
        <authorList>
            <person name="Park H."/>
        </authorList>
    </citation>
    <scope>NUCLEOTIDE SEQUENCE</scope>
    <source>
        <strain evidence="3">DE</strain>
        <tissue evidence="3">Muscle</tissue>
    </source>
</reference>
<sequence length="102" mass="10850">MEGFEEDSLPEASGSQRLFPDPSGASGWAPLHRGIIVLVMGFLMCAVGGLLFLLLSLVVTEAPPRPVASACLSLGLLLGLMGLVWIPVLKEKQRRKGYCQAA</sequence>
<protein>
    <submittedName>
        <fullName evidence="3">Phosphoinositide-interacting protein</fullName>
    </submittedName>
</protein>
<gene>
    <name evidence="3" type="ORF">KUDE01_024232</name>
</gene>
<name>A0AAD9BE13_DISEL</name>
<evidence type="ECO:0000256" key="2">
    <source>
        <dbReference type="SAM" id="Phobius"/>
    </source>
</evidence>
<proteinExistence type="predicted"/>
<evidence type="ECO:0000313" key="3">
    <source>
        <dbReference type="EMBL" id="KAK1881064.1"/>
    </source>
</evidence>
<feature type="region of interest" description="Disordered" evidence="1">
    <location>
        <begin position="1"/>
        <end position="21"/>
    </location>
</feature>
<dbReference type="InterPro" id="IPR028068">
    <property type="entry name" value="PIRT"/>
</dbReference>
<feature type="transmembrane region" description="Helical" evidence="2">
    <location>
        <begin position="67"/>
        <end position="86"/>
    </location>
</feature>
<dbReference type="EMBL" id="JASDAP010000024">
    <property type="protein sequence ID" value="KAK1881064.1"/>
    <property type="molecule type" value="Genomic_DNA"/>
</dbReference>
<evidence type="ECO:0000313" key="4">
    <source>
        <dbReference type="Proteomes" id="UP001228049"/>
    </source>
</evidence>
<accession>A0AAD9BE13</accession>
<organism evidence="3 4">
    <name type="scientific">Dissostichus eleginoides</name>
    <name type="common">Patagonian toothfish</name>
    <name type="synonym">Dissostichus amissus</name>
    <dbReference type="NCBI Taxonomy" id="100907"/>
    <lineage>
        <taxon>Eukaryota</taxon>
        <taxon>Metazoa</taxon>
        <taxon>Chordata</taxon>
        <taxon>Craniata</taxon>
        <taxon>Vertebrata</taxon>
        <taxon>Euteleostomi</taxon>
        <taxon>Actinopterygii</taxon>
        <taxon>Neopterygii</taxon>
        <taxon>Teleostei</taxon>
        <taxon>Neoteleostei</taxon>
        <taxon>Acanthomorphata</taxon>
        <taxon>Eupercaria</taxon>
        <taxon>Perciformes</taxon>
        <taxon>Notothenioidei</taxon>
        <taxon>Nototheniidae</taxon>
        <taxon>Dissostichus</taxon>
    </lineage>
</organism>
<keyword evidence="2" id="KW-0472">Membrane</keyword>
<keyword evidence="2" id="KW-1133">Transmembrane helix</keyword>
<feature type="transmembrane region" description="Helical" evidence="2">
    <location>
        <begin position="35"/>
        <end position="55"/>
    </location>
</feature>
<dbReference type="Proteomes" id="UP001228049">
    <property type="component" value="Unassembled WGS sequence"/>
</dbReference>
<keyword evidence="2" id="KW-0812">Transmembrane</keyword>
<keyword evidence="4" id="KW-1185">Reference proteome</keyword>
<dbReference type="Pfam" id="PF15099">
    <property type="entry name" value="PIRT"/>
    <property type="match status" value="1"/>
</dbReference>